<name>A0A5A7NBJ4_9PROT</name>
<dbReference type="Proteomes" id="UP000324996">
    <property type="component" value="Unassembled WGS sequence"/>
</dbReference>
<dbReference type="InterPro" id="IPR016155">
    <property type="entry name" value="Mopterin_synth/thiamin_S_b"/>
</dbReference>
<comment type="caution">
    <text evidence="1">The sequence shown here is derived from an EMBL/GenBank/DDBJ whole genome shotgun (WGS) entry which is preliminary data.</text>
</comment>
<sequence length="84" mass="9097">MITCVYFAWVREGIGCESETIAPPADCTSLADIIHWLKGQSPGHHRVLADPSALRFAINLDHATLESPIREGDELAIFPPITGG</sequence>
<reference evidence="1 2" key="1">
    <citation type="submission" date="2019-09" db="EMBL/GenBank/DDBJ databases">
        <title>NBRP : Genome information of microbial organism related human and environment.</title>
        <authorList>
            <person name="Hattori M."/>
            <person name="Oshima K."/>
            <person name="Inaba H."/>
            <person name="Suda W."/>
            <person name="Sakamoto M."/>
            <person name="Iino T."/>
            <person name="Kitahara M."/>
            <person name="Oshida Y."/>
            <person name="Iida T."/>
            <person name="Kudo T."/>
            <person name="Itoh T."/>
            <person name="Ohkuma M."/>
        </authorList>
    </citation>
    <scope>NUCLEOTIDE SEQUENCE [LARGE SCALE GENOMIC DNA]</scope>
    <source>
        <strain evidence="1 2">Q-1</strain>
    </source>
</reference>
<protein>
    <submittedName>
        <fullName evidence="1">Molybdopterin synthase sulfur carrier subunit</fullName>
    </submittedName>
</protein>
<keyword evidence="2" id="KW-1185">Reference proteome</keyword>
<evidence type="ECO:0000313" key="2">
    <source>
        <dbReference type="Proteomes" id="UP000324996"/>
    </source>
</evidence>
<proteinExistence type="predicted"/>
<dbReference type="Pfam" id="PF02597">
    <property type="entry name" value="ThiS"/>
    <property type="match status" value="1"/>
</dbReference>
<dbReference type="InterPro" id="IPR012675">
    <property type="entry name" value="Beta-grasp_dom_sf"/>
</dbReference>
<dbReference type="AlphaFoldDB" id="A0A5A7NBJ4"/>
<dbReference type="EMBL" id="BKCN01000009">
    <property type="protein sequence ID" value="GER04326.1"/>
    <property type="molecule type" value="Genomic_DNA"/>
</dbReference>
<dbReference type="NCBIfam" id="TIGR01682">
    <property type="entry name" value="moaD"/>
    <property type="match status" value="1"/>
</dbReference>
<dbReference type="CDD" id="cd00754">
    <property type="entry name" value="Ubl_MoaD"/>
    <property type="match status" value="1"/>
</dbReference>
<dbReference type="SUPFAM" id="SSF54285">
    <property type="entry name" value="MoaD/ThiS"/>
    <property type="match status" value="1"/>
</dbReference>
<evidence type="ECO:0000313" key="1">
    <source>
        <dbReference type="EMBL" id="GER04326.1"/>
    </source>
</evidence>
<dbReference type="RefSeq" id="WP_042084986.1">
    <property type="nucleotide sequence ID" value="NZ_BKCN01000009.1"/>
</dbReference>
<dbReference type="InterPro" id="IPR003749">
    <property type="entry name" value="ThiS/MoaD-like"/>
</dbReference>
<gene>
    <name evidence="1" type="primary">moaD</name>
    <name evidence="1" type="ORF">JCM17846_20080</name>
</gene>
<organism evidence="1 2">
    <name type="scientific">Iodidimonas nitroreducens</name>
    <dbReference type="NCBI Taxonomy" id="1236968"/>
    <lineage>
        <taxon>Bacteria</taxon>
        <taxon>Pseudomonadati</taxon>
        <taxon>Pseudomonadota</taxon>
        <taxon>Alphaproteobacteria</taxon>
        <taxon>Iodidimonadales</taxon>
        <taxon>Iodidimonadaceae</taxon>
        <taxon>Iodidimonas</taxon>
    </lineage>
</organism>
<dbReference type="Gene3D" id="3.10.20.30">
    <property type="match status" value="1"/>
</dbReference>
<accession>A0A5A7NBJ4</accession>